<feature type="transmembrane region" description="Helical" evidence="2">
    <location>
        <begin position="218"/>
        <end position="237"/>
    </location>
</feature>
<feature type="transmembrane region" description="Helical" evidence="2">
    <location>
        <begin position="249"/>
        <end position="275"/>
    </location>
</feature>
<feature type="region of interest" description="Disordered" evidence="1">
    <location>
        <begin position="375"/>
        <end position="397"/>
    </location>
</feature>
<accession>A0AAX4H6P3</accession>
<dbReference type="Proteomes" id="UP001338582">
    <property type="component" value="Chromosome 2"/>
</dbReference>
<dbReference type="EMBL" id="CP138895">
    <property type="protein sequence ID" value="WPK24127.1"/>
    <property type="molecule type" value="Genomic_DNA"/>
</dbReference>
<reference evidence="3 4" key="1">
    <citation type="submission" date="2023-10" db="EMBL/GenBank/DDBJ databases">
        <title>Draft Genome Sequence of Candida saopaulonensis from a very Premature Infant with Sepsis.</title>
        <authorList>
            <person name="Ning Y."/>
            <person name="Dai R."/>
            <person name="Xiao M."/>
            <person name="Xu Y."/>
            <person name="Yan Q."/>
            <person name="Zhang L."/>
        </authorList>
    </citation>
    <scope>NUCLEOTIDE SEQUENCE [LARGE SCALE GENOMIC DNA]</scope>
    <source>
        <strain evidence="3 4">19XY460</strain>
    </source>
</reference>
<evidence type="ECO:0000256" key="2">
    <source>
        <dbReference type="SAM" id="Phobius"/>
    </source>
</evidence>
<proteinExistence type="predicted"/>
<keyword evidence="2" id="KW-0812">Transmembrane</keyword>
<dbReference type="RefSeq" id="XP_062876510.1">
    <property type="nucleotide sequence ID" value="XM_063020440.1"/>
</dbReference>
<evidence type="ECO:0000256" key="1">
    <source>
        <dbReference type="SAM" id="MobiDB-lite"/>
    </source>
</evidence>
<gene>
    <name evidence="3" type="ORF">PUMCH_001385</name>
</gene>
<name>A0AAX4H6P3_9ASCO</name>
<dbReference type="GeneID" id="88172450"/>
<keyword evidence="2" id="KW-0472">Membrane</keyword>
<sequence length="397" mass="45876">MGFFNFLSRRTSEVPETVDLEMQDLGGDFDHQNIGQNLDNINAERIAPTYVGTPHIQTNLHSKFKREASDLMAYVQCTQSFDWRINDRTMAAIYTTNYMMMQQMIELVNEHESWENGHVRSTRSISNGRVEYFFAQPMGWNAKTIELTRKMDQVCADYLRYWSDNYHGLYATKVTEELRIYIQVWSQEITSVYRNSFRNNCWLFLIRMIYDTLKPWRYFYWIWIPCYFLCQFTYGFGKENGFMNDFLGYLSLLVLVLAVLSSLSNYLLGLSFFFFRGSTDIGQQDDSDDIESARQNETGIFGKLFKWSPWSTSSETGNPSDGQVIQLYPAVAFIESTLATTNVNDVNVVEVTNHAEENNDANDSGNLDLSYSFDDANDRDQPVTEPSTAEVGGIIVE</sequence>
<evidence type="ECO:0000313" key="3">
    <source>
        <dbReference type="EMBL" id="WPK24127.1"/>
    </source>
</evidence>
<evidence type="ECO:0000313" key="4">
    <source>
        <dbReference type="Proteomes" id="UP001338582"/>
    </source>
</evidence>
<keyword evidence="4" id="KW-1185">Reference proteome</keyword>
<organism evidence="3 4">
    <name type="scientific">Australozyma saopauloensis</name>
    <dbReference type="NCBI Taxonomy" id="291208"/>
    <lineage>
        <taxon>Eukaryota</taxon>
        <taxon>Fungi</taxon>
        <taxon>Dikarya</taxon>
        <taxon>Ascomycota</taxon>
        <taxon>Saccharomycotina</taxon>
        <taxon>Pichiomycetes</taxon>
        <taxon>Metschnikowiaceae</taxon>
        <taxon>Australozyma</taxon>
    </lineage>
</organism>
<dbReference type="KEGG" id="asau:88172450"/>
<dbReference type="AlphaFoldDB" id="A0AAX4H6P3"/>
<keyword evidence="2" id="KW-1133">Transmembrane helix</keyword>
<protein>
    <submittedName>
        <fullName evidence="3">Uncharacterized protein</fullName>
    </submittedName>
</protein>